<evidence type="ECO:0000313" key="3">
    <source>
        <dbReference type="EMBL" id="AWX44379.1"/>
    </source>
</evidence>
<dbReference type="Pfam" id="PF19783">
    <property type="entry name" value="DUF6268"/>
    <property type="match status" value="1"/>
</dbReference>
<dbReference type="OrthoDB" id="1452157at2"/>
<keyword evidence="4" id="KW-1185">Reference proteome</keyword>
<protein>
    <recommendedName>
        <fullName evidence="2">DUF6268 domain-containing protein</fullName>
    </recommendedName>
</protein>
<reference evidence="3 4" key="1">
    <citation type="submission" date="2018-06" db="EMBL/GenBank/DDBJ databases">
        <title>Spongiibacterium sp. HME9304 Genome sequencing and assembly.</title>
        <authorList>
            <person name="Kang H."/>
            <person name="Kim H."/>
            <person name="Joh K."/>
        </authorList>
    </citation>
    <scope>NUCLEOTIDE SEQUENCE [LARGE SCALE GENOMIC DNA]</scope>
    <source>
        <strain evidence="3 4">HME9304</strain>
    </source>
</reference>
<keyword evidence="1" id="KW-0732">Signal</keyword>
<name>A0A2Z4LRP3_9FLAO</name>
<sequence>MIRYFIVILFTTTASFAQMGVMNNPNEIEIAGLEYGYMPDLGGTEIRNIRANVNLAKPIGKSIIGLGLGYQNFDFTFNEATNVIDLDSYENMHAIRANLSFIRPLGNSWTFIASVGPTLMSNFGDGVSSEDFVFNILAGASKRWGDFDRNTMVMIGLLYGTQFGEPRFLPALSLRQKLNEHWSYSIGLPITSLNYQINDRHRLALLASPEGLFANNSDAVAVDGNRILTDTKLQFNGLNTRLAYTFRFAKFLAFSAEGGFIPAATLKVLDNENEDIYDLEPESGAYFRVGLKLLLNRKQRIETIKERNNED</sequence>
<organism evidence="3 4">
    <name type="scientific">Flagellimonas maritima</name>
    <dbReference type="NCBI Taxonomy" id="1383885"/>
    <lineage>
        <taxon>Bacteria</taxon>
        <taxon>Pseudomonadati</taxon>
        <taxon>Bacteroidota</taxon>
        <taxon>Flavobacteriia</taxon>
        <taxon>Flavobacteriales</taxon>
        <taxon>Flavobacteriaceae</taxon>
        <taxon>Flagellimonas</taxon>
    </lineage>
</organism>
<evidence type="ECO:0000259" key="2">
    <source>
        <dbReference type="Pfam" id="PF19783"/>
    </source>
</evidence>
<accession>A0A2Z4LRP3</accession>
<dbReference type="AlphaFoldDB" id="A0A2Z4LRP3"/>
<dbReference type="EMBL" id="CP030104">
    <property type="protein sequence ID" value="AWX44379.1"/>
    <property type="molecule type" value="Genomic_DNA"/>
</dbReference>
<dbReference type="InterPro" id="IPR046235">
    <property type="entry name" value="DUF6268"/>
</dbReference>
<feature type="chain" id="PRO_5016402518" description="DUF6268 domain-containing protein" evidence="1">
    <location>
        <begin position="20"/>
        <end position="311"/>
    </location>
</feature>
<feature type="domain" description="DUF6268" evidence="2">
    <location>
        <begin position="57"/>
        <end position="292"/>
    </location>
</feature>
<dbReference type="RefSeq" id="WP_112377856.1">
    <property type="nucleotide sequence ID" value="NZ_CP030104.1"/>
</dbReference>
<evidence type="ECO:0000313" key="4">
    <source>
        <dbReference type="Proteomes" id="UP000248536"/>
    </source>
</evidence>
<dbReference type="Proteomes" id="UP000248536">
    <property type="component" value="Chromosome"/>
</dbReference>
<proteinExistence type="predicted"/>
<evidence type="ECO:0000256" key="1">
    <source>
        <dbReference type="SAM" id="SignalP"/>
    </source>
</evidence>
<dbReference type="KEGG" id="spon:HME9304_01379"/>
<feature type="signal peptide" evidence="1">
    <location>
        <begin position="1"/>
        <end position="19"/>
    </location>
</feature>
<gene>
    <name evidence="3" type="ORF">HME9304_01379</name>
</gene>